<dbReference type="Proteomes" id="UP000183982">
    <property type="component" value="Unassembled WGS sequence"/>
</dbReference>
<reference evidence="11" key="1">
    <citation type="submission" date="2016-11" db="EMBL/GenBank/DDBJ databases">
        <authorList>
            <person name="Varghese N."/>
            <person name="Submissions S."/>
        </authorList>
    </citation>
    <scope>NUCLEOTIDE SEQUENCE [LARGE SCALE GENOMIC DNA]</scope>
    <source>
        <strain evidence="11">DSM 100564</strain>
    </source>
</reference>
<feature type="compositionally biased region" description="Polar residues" evidence="7">
    <location>
        <begin position="318"/>
        <end position="339"/>
    </location>
</feature>
<dbReference type="RefSeq" id="WP_073257226.1">
    <property type="nucleotide sequence ID" value="NZ_FQZQ01000046.1"/>
</dbReference>
<dbReference type="PANTHER" id="PTHR48090">
    <property type="entry name" value="UNDECAPRENYL-PHOSPHATE 4-DEOXY-4-FORMAMIDO-L-ARABINOSE TRANSFERASE-RELATED"/>
    <property type="match status" value="1"/>
</dbReference>
<gene>
    <name evidence="10" type="ORF">SAMN05444000_1465</name>
</gene>
<accession>A0A1M6TWA3</accession>
<comment type="subcellular location">
    <subcellularLocation>
        <location evidence="1">Membrane</location>
        <topology evidence="1">Multi-pass membrane protein</topology>
    </subcellularLocation>
</comment>
<keyword evidence="3 10" id="KW-0808">Transferase</keyword>
<dbReference type="STRING" id="1470563.SAMN05444000_1465"/>
<dbReference type="GO" id="GO:0005886">
    <property type="term" value="C:plasma membrane"/>
    <property type="evidence" value="ECO:0007669"/>
    <property type="project" value="TreeGrafter"/>
</dbReference>
<keyword evidence="5 8" id="KW-1133">Transmembrane helix</keyword>
<evidence type="ECO:0000256" key="5">
    <source>
        <dbReference type="ARBA" id="ARBA00022989"/>
    </source>
</evidence>
<dbReference type="EMBL" id="FQZQ01000046">
    <property type="protein sequence ID" value="SHK61302.1"/>
    <property type="molecule type" value="Genomic_DNA"/>
</dbReference>
<protein>
    <submittedName>
        <fullName evidence="10">Glycosyltransferase involved in cell wall bisynthesis</fullName>
    </submittedName>
</protein>
<dbReference type="SUPFAM" id="SSF53448">
    <property type="entry name" value="Nucleotide-diphospho-sugar transferases"/>
    <property type="match status" value="1"/>
</dbReference>
<evidence type="ECO:0000256" key="7">
    <source>
        <dbReference type="SAM" id="MobiDB-lite"/>
    </source>
</evidence>
<dbReference type="PANTHER" id="PTHR48090:SF1">
    <property type="entry name" value="PROPHAGE BACTOPRENOL GLUCOSYL TRANSFERASE HOMOLOG"/>
    <property type="match status" value="1"/>
</dbReference>
<dbReference type="InterPro" id="IPR029044">
    <property type="entry name" value="Nucleotide-diphossugar_trans"/>
</dbReference>
<keyword evidence="6 8" id="KW-0472">Membrane</keyword>
<dbReference type="Gene3D" id="3.90.550.10">
    <property type="entry name" value="Spore Coat Polysaccharide Biosynthesis Protein SpsA, Chain A"/>
    <property type="match status" value="1"/>
</dbReference>
<name>A0A1M6TWA3_9RHOB</name>
<proteinExistence type="predicted"/>
<evidence type="ECO:0000256" key="2">
    <source>
        <dbReference type="ARBA" id="ARBA00022676"/>
    </source>
</evidence>
<feature type="region of interest" description="Disordered" evidence="7">
    <location>
        <begin position="308"/>
        <end position="339"/>
    </location>
</feature>
<dbReference type="InterPro" id="IPR050256">
    <property type="entry name" value="Glycosyltransferase_2"/>
</dbReference>
<evidence type="ECO:0000259" key="9">
    <source>
        <dbReference type="Pfam" id="PF00535"/>
    </source>
</evidence>
<dbReference type="AlphaFoldDB" id="A0A1M6TWA3"/>
<dbReference type="GO" id="GO:0016757">
    <property type="term" value="F:glycosyltransferase activity"/>
    <property type="evidence" value="ECO:0007669"/>
    <property type="project" value="UniProtKB-KW"/>
</dbReference>
<feature type="domain" description="Glycosyltransferase 2-like" evidence="9">
    <location>
        <begin position="8"/>
        <end position="168"/>
    </location>
</feature>
<evidence type="ECO:0000313" key="10">
    <source>
        <dbReference type="EMBL" id="SHK61302.1"/>
    </source>
</evidence>
<evidence type="ECO:0000256" key="6">
    <source>
        <dbReference type="ARBA" id="ARBA00023136"/>
    </source>
</evidence>
<sequence length="339" mass="37461">MKPEPLLSIIIPAYQEAMGLVEAVNTIRSHADALCAVEYIVVDDGSTDATWQVIENLTATQPSVRGVRLSRNFGKEAAITAGLKTANGDVVVSIDADLQHPPELIPEMFKLWKSGAKVVNTVKQTRENEGLIKAGLTRCYFKLFHWLAGIDIGNAADFKLLDREVVDCLIALPERERFYRGLVAWVGFEQKTVLFDVAPRKVGNSNWSSTKLLRLALDSIVSFSTTPMHLMTFLGAGFGLMALFLSVRTFSLWLTANAVPGFTTVILLLIIVGSILMTGLGIIGIYVAKIYDEVKRRPDFIVREQTQFRQGLPDNDRNQTAQSEPDPQSVPSPTQEVVR</sequence>
<evidence type="ECO:0000256" key="8">
    <source>
        <dbReference type="SAM" id="Phobius"/>
    </source>
</evidence>
<evidence type="ECO:0000256" key="3">
    <source>
        <dbReference type="ARBA" id="ARBA00022679"/>
    </source>
</evidence>
<keyword evidence="11" id="KW-1185">Reference proteome</keyword>
<keyword evidence="2" id="KW-0328">Glycosyltransferase</keyword>
<evidence type="ECO:0000256" key="4">
    <source>
        <dbReference type="ARBA" id="ARBA00022692"/>
    </source>
</evidence>
<evidence type="ECO:0000313" key="11">
    <source>
        <dbReference type="Proteomes" id="UP000183982"/>
    </source>
</evidence>
<dbReference type="Pfam" id="PF00535">
    <property type="entry name" value="Glycos_transf_2"/>
    <property type="match status" value="1"/>
</dbReference>
<feature type="transmembrane region" description="Helical" evidence="8">
    <location>
        <begin position="265"/>
        <end position="288"/>
    </location>
</feature>
<keyword evidence="4 8" id="KW-0812">Transmembrane</keyword>
<dbReference type="CDD" id="cd04187">
    <property type="entry name" value="DPM1_like_bac"/>
    <property type="match status" value="1"/>
</dbReference>
<dbReference type="InterPro" id="IPR001173">
    <property type="entry name" value="Glyco_trans_2-like"/>
</dbReference>
<feature type="transmembrane region" description="Helical" evidence="8">
    <location>
        <begin position="230"/>
        <end position="253"/>
    </location>
</feature>
<dbReference type="OrthoDB" id="9807795at2"/>
<evidence type="ECO:0000256" key="1">
    <source>
        <dbReference type="ARBA" id="ARBA00004141"/>
    </source>
</evidence>
<organism evidence="10 11">
    <name type="scientific">Shimia gijangensis</name>
    <dbReference type="NCBI Taxonomy" id="1470563"/>
    <lineage>
        <taxon>Bacteria</taxon>
        <taxon>Pseudomonadati</taxon>
        <taxon>Pseudomonadota</taxon>
        <taxon>Alphaproteobacteria</taxon>
        <taxon>Rhodobacterales</taxon>
        <taxon>Roseobacteraceae</taxon>
    </lineage>
</organism>